<accession>A0A3Q2YRQ4</accession>
<dbReference type="Gene3D" id="3.30.420.10">
    <property type="entry name" value="Ribonuclease H-like superfamily/Ribonuclease H"/>
    <property type="match status" value="1"/>
</dbReference>
<proteinExistence type="predicted"/>
<keyword evidence="2" id="KW-1185">Reference proteome</keyword>
<dbReference type="GeneTree" id="ENSGT00940000176882"/>
<dbReference type="STRING" id="109280.ENSHCOP00000021535"/>
<dbReference type="Proteomes" id="UP000264820">
    <property type="component" value="Unplaced"/>
</dbReference>
<evidence type="ECO:0000313" key="1">
    <source>
        <dbReference type="Ensembl" id="ENSHCOP00000021535.1"/>
    </source>
</evidence>
<reference evidence="1" key="1">
    <citation type="submission" date="2025-08" db="UniProtKB">
        <authorList>
            <consortium name="Ensembl"/>
        </authorList>
    </citation>
    <scope>IDENTIFICATION</scope>
</reference>
<dbReference type="InterPro" id="IPR036397">
    <property type="entry name" value="RNaseH_sf"/>
</dbReference>
<evidence type="ECO:0000313" key="2">
    <source>
        <dbReference type="Proteomes" id="UP000264820"/>
    </source>
</evidence>
<dbReference type="GO" id="GO:0003676">
    <property type="term" value="F:nucleic acid binding"/>
    <property type="evidence" value="ECO:0007669"/>
    <property type="project" value="InterPro"/>
</dbReference>
<dbReference type="AlphaFoldDB" id="A0A3Q2YRQ4"/>
<name>A0A3Q2YRQ4_HIPCM</name>
<dbReference type="Ensembl" id="ENSHCOT00000003363.1">
    <property type="protein sequence ID" value="ENSHCOP00000021535.1"/>
    <property type="gene ID" value="ENSHCOG00000008441.1"/>
</dbReference>
<protein>
    <submittedName>
        <fullName evidence="1">Uncharacterized protein</fullName>
    </submittedName>
</protein>
<reference evidence="1" key="2">
    <citation type="submission" date="2025-09" db="UniProtKB">
        <authorList>
            <consortium name="Ensembl"/>
        </authorList>
    </citation>
    <scope>IDENTIFICATION</scope>
</reference>
<organism evidence="1 2">
    <name type="scientific">Hippocampus comes</name>
    <name type="common">Tiger tail seahorse</name>
    <dbReference type="NCBI Taxonomy" id="109280"/>
    <lineage>
        <taxon>Eukaryota</taxon>
        <taxon>Metazoa</taxon>
        <taxon>Chordata</taxon>
        <taxon>Craniata</taxon>
        <taxon>Vertebrata</taxon>
        <taxon>Euteleostomi</taxon>
        <taxon>Actinopterygii</taxon>
        <taxon>Neopterygii</taxon>
        <taxon>Teleostei</taxon>
        <taxon>Neoteleostei</taxon>
        <taxon>Acanthomorphata</taxon>
        <taxon>Syngnathiaria</taxon>
        <taxon>Syngnathiformes</taxon>
        <taxon>Syngnathoidei</taxon>
        <taxon>Syngnathidae</taxon>
        <taxon>Hippocampus</taxon>
    </lineage>
</organism>
<sequence length="78" mass="8986">MEQLLDTGVPPMQWPSLSPDLSPIENLVALQLEWDAMPQQTISRLAKSMRHHCHAVIDLNGLTWKKMMSLSFLFIFCF</sequence>